<keyword evidence="2" id="KW-0378">Hydrolase</keyword>
<gene>
    <name evidence="2" type="ORF">CARN6_2512</name>
</gene>
<dbReference type="InterPro" id="IPR011059">
    <property type="entry name" value="Metal-dep_hydrolase_composite"/>
</dbReference>
<dbReference type="SUPFAM" id="SSF51556">
    <property type="entry name" value="Metallo-dependent hydrolases"/>
    <property type="match status" value="1"/>
</dbReference>
<dbReference type="AlphaFoldDB" id="E6QP07"/>
<feature type="domain" description="Amidohydrolase-related" evidence="1">
    <location>
        <begin position="400"/>
        <end position="465"/>
    </location>
</feature>
<dbReference type="Gene3D" id="3.20.20.140">
    <property type="entry name" value="Metal-dependent hydrolases"/>
    <property type="match status" value="2"/>
</dbReference>
<dbReference type="InterPro" id="IPR051781">
    <property type="entry name" value="Metallo-dep_Hydrolase"/>
</dbReference>
<dbReference type="Pfam" id="PF01979">
    <property type="entry name" value="Amidohydro_1"/>
    <property type="match status" value="1"/>
</dbReference>
<dbReference type="InterPro" id="IPR032466">
    <property type="entry name" value="Metal_Hydrolase"/>
</dbReference>
<proteinExistence type="predicted"/>
<dbReference type="PANTHER" id="PTHR43135">
    <property type="entry name" value="ALPHA-D-RIBOSE 1-METHYLPHOSPHONATE 5-TRIPHOSPHATE DIPHOSPHATASE"/>
    <property type="match status" value="1"/>
</dbReference>
<dbReference type="PANTHER" id="PTHR43135:SF3">
    <property type="entry name" value="ALPHA-D-RIBOSE 1-METHYLPHOSPHONATE 5-TRIPHOSPHATE DIPHOSPHATASE"/>
    <property type="match status" value="1"/>
</dbReference>
<comment type="caution">
    <text evidence="2">The sequence shown here is derived from an EMBL/GenBank/DDBJ whole genome shotgun (WGS) entry which is preliminary data.</text>
</comment>
<dbReference type="Gene3D" id="2.30.40.10">
    <property type="entry name" value="Urease, subunit C, domain 1"/>
    <property type="match status" value="2"/>
</dbReference>
<reference evidence="2" key="1">
    <citation type="submission" date="2009-10" db="EMBL/GenBank/DDBJ databases">
        <title>Diversity of trophic interactions inside an arsenic-rich microbial ecosystem.</title>
        <authorList>
            <person name="Bertin P.N."/>
            <person name="Heinrich-Salmeron A."/>
            <person name="Pelletier E."/>
            <person name="Goulhen-Chollet F."/>
            <person name="Arsene-Ploetze F."/>
            <person name="Gallien S."/>
            <person name="Calteau A."/>
            <person name="Vallenet D."/>
            <person name="Casiot C."/>
            <person name="Chane-Woon-Ming B."/>
            <person name="Giloteaux L."/>
            <person name="Barakat M."/>
            <person name="Bonnefoy V."/>
            <person name="Bruneel O."/>
            <person name="Chandler M."/>
            <person name="Cleiss J."/>
            <person name="Duran R."/>
            <person name="Elbaz-Poulichet F."/>
            <person name="Fonknechten N."/>
            <person name="Lauga B."/>
            <person name="Mornico D."/>
            <person name="Ortet P."/>
            <person name="Schaeffer C."/>
            <person name="Siguier P."/>
            <person name="Alexander Thil Smith A."/>
            <person name="Van Dorsselaer A."/>
            <person name="Weissenbach J."/>
            <person name="Medigue C."/>
            <person name="Le Paslier D."/>
        </authorList>
    </citation>
    <scope>NUCLEOTIDE SEQUENCE</scope>
</reference>
<name>E6QP07_9ZZZZ</name>
<protein>
    <submittedName>
        <fullName evidence="2">Amidohydrolase</fullName>
    </submittedName>
</protein>
<dbReference type="GO" id="GO:0016810">
    <property type="term" value="F:hydrolase activity, acting on carbon-nitrogen (but not peptide) bonds"/>
    <property type="evidence" value="ECO:0007669"/>
    <property type="project" value="InterPro"/>
</dbReference>
<organism evidence="2">
    <name type="scientific">mine drainage metagenome</name>
    <dbReference type="NCBI Taxonomy" id="410659"/>
    <lineage>
        <taxon>unclassified sequences</taxon>
        <taxon>metagenomes</taxon>
        <taxon>ecological metagenomes</taxon>
    </lineage>
</organism>
<sequence>MSMRFTFLSASFLIAVVAVSQTTAPKSDSQFVTVSAPIFALDHVRVIDGTGAAAREDQAVVVDHGKLVYVGPAGAAPLPAGAQRMDFRGYTVIPGLVGMHDHLYYTDSAAQQSASGQRNEPGFFVAEIPFSAPRLYLAAGVTTMRTTGSVEPYTDLKVKESIDAGRMPGPAIDASAPYLEGAPSHFAQMHELTGPEDAVRLVDYWSSLGMTSYKAYMNISREDLGAAIQQAHTHHAKLTGHLCSVTWPEAIALGIDDLEHGPVFTDTEFVAGKQADRCPKGGSSSWEQEEIAGARVQRLIQNLVSHRVAVTSTLPVFEAMAPGRPVLKQRVLDAMSPEAAQSYLTMRAKISANSPVPALLRKEMDFEVAFVKAGGLLLAGPDPTGNGGVLPGFGDQREIELLVEAGFSPEQAIHIATENGAIYLGRERQIGTLATGKQADMVLIDGNPVKQIGDIENVRAVFRDGVGYDSEKLIQSVRGQVGIR</sequence>
<evidence type="ECO:0000259" key="1">
    <source>
        <dbReference type="Pfam" id="PF01979"/>
    </source>
</evidence>
<dbReference type="InterPro" id="IPR006680">
    <property type="entry name" value="Amidohydro-rel"/>
</dbReference>
<dbReference type="SUPFAM" id="SSF51338">
    <property type="entry name" value="Composite domain of metallo-dependent hydrolases"/>
    <property type="match status" value="1"/>
</dbReference>
<evidence type="ECO:0000313" key="2">
    <source>
        <dbReference type="EMBL" id="CBI08978.1"/>
    </source>
</evidence>
<accession>E6QP07</accession>
<dbReference type="EMBL" id="CABQ01000298">
    <property type="protein sequence ID" value="CBI08978.1"/>
    <property type="molecule type" value="Genomic_DNA"/>
</dbReference>